<gene>
    <name evidence="2" type="ORF">METZ01_LOCUS441295</name>
</gene>
<feature type="domain" description="Sulfatase-modifying factor enzyme-like" evidence="1">
    <location>
        <begin position="32"/>
        <end position="107"/>
    </location>
</feature>
<dbReference type="PANTHER" id="PTHR23150:SF19">
    <property type="entry name" value="FORMYLGLYCINE-GENERATING ENZYME"/>
    <property type="match status" value="1"/>
</dbReference>
<protein>
    <recommendedName>
        <fullName evidence="1">Sulfatase-modifying factor enzyme-like domain-containing protein</fullName>
    </recommendedName>
</protein>
<reference evidence="2" key="1">
    <citation type="submission" date="2018-05" db="EMBL/GenBank/DDBJ databases">
        <authorList>
            <person name="Lanie J.A."/>
            <person name="Ng W.-L."/>
            <person name="Kazmierczak K.M."/>
            <person name="Andrzejewski T.M."/>
            <person name="Davidsen T.M."/>
            <person name="Wayne K.J."/>
            <person name="Tettelin H."/>
            <person name="Glass J.I."/>
            <person name="Rusch D."/>
            <person name="Podicherti R."/>
            <person name="Tsui H.-C.T."/>
            <person name="Winkler M.E."/>
        </authorList>
    </citation>
    <scope>NUCLEOTIDE SEQUENCE</scope>
</reference>
<dbReference type="SUPFAM" id="SSF56436">
    <property type="entry name" value="C-type lectin-like"/>
    <property type="match status" value="1"/>
</dbReference>
<dbReference type="InterPro" id="IPR051043">
    <property type="entry name" value="Sulfatase_Mod_Factor_Kinase"/>
</dbReference>
<dbReference type="EMBL" id="UINC01179650">
    <property type="protein sequence ID" value="SVD88441.1"/>
    <property type="molecule type" value="Genomic_DNA"/>
</dbReference>
<feature type="non-terminal residue" evidence="2">
    <location>
        <position position="111"/>
    </location>
</feature>
<dbReference type="GO" id="GO:0120147">
    <property type="term" value="F:formylglycine-generating oxidase activity"/>
    <property type="evidence" value="ECO:0007669"/>
    <property type="project" value="TreeGrafter"/>
</dbReference>
<sequence>MKVFKFWFFLVLIVGGLSGLMVNEVLGVREPIDEMVLIPSGEFLMGTDEGKGRADEYPRHKVYLDTFYIDRFEVTGKDFEEYLSNNPKQHPTITGWWGRQVRTDMKNRPVF</sequence>
<dbReference type="InterPro" id="IPR005532">
    <property type="entry name" value="SUMF_dom"/>
</dbReference>
<dbReference type="Pfam" id="PF03781">
    <property type="entry name" value="FGE-sulfatase"/>
    <property type="match status" value="1"/>
</dbReference>
<evidence type="ECO:0000259" key="1">
    <source>
        <dbReference type="Pfam" id="PF03781"/>
    </source>
</evidence>
<accession>A0A382YZ67</accession>
<proteinExistence type="predicted"/>
<evidence type="ECO:0000313" key="2">
    <source>
        <dbReference type="EMBL" id="SVD88441.1"/>
    </source>
</evidence>
<dbReference type="InterPro" id="IPR016187">
    <property type="entry name" value="CTDL_fold"/>
</dbReference>
<name>A0A382YZ67_9ZZZZ</name>
<dbReference type="PANTHER" id="PTHR23150">
    <property type="entry name" value="SULFATASE MODIFYING FACTOR 1, 2"/>
    <property type="match status" value="1"/>
</dbReference>
<dbReference type="Gene3D" id="3.90.1580.10">
    <property type="entry name" value="paralog of FGE (formylglycine-generating enzyme)"/>
    <property type="match status" value="1"/>
</dbReference>
<dbReference type="AlphaFoldDB" id="A0A382YZ67"/>
<organism evidence="2">
    <name type="scientific">marine metagenome</name>
    <dbReference type="NCBI Taxonomy" id="408172"/>
    <lineage>
        <taxon>unclassified sequences</taxon>
        <taxon>metagenomes</taxon>
        <taxon>ecological metagenomes</taxon>
    </lineage>
</organism>
<dbReference type="InterPro" id="IPR042095">
    <property type="entry name" value="SUMF_sf"/>
</dbReference>